<organism evidence="3 4">
    <name type="scientific">Hirsutella rhossiliensis</name>
    <dbReference type="NCBI Taxonomy" id="111463"/>
    <lineage>
        <taxon>Eukaryota</taxon>
        <taxon>Fungi</taxon>
        <taxon>Dikarya</taxon>
        <taxon>Ascomycota</taxon>
        <taxon>Pezizomycotina</taxon>
        <taxon>Sordariomycetes</taxon>
        <taxon>Hypocreomycetidae</taxon>
        <taxon>Hypocreales</taxon>
        <taxon>Ophiocordycipitaceae</taxon>
        <taxon>Hirsutella</taxon>
    </lineage>
</organism>
<name>A0A9P8MU46_9HYPO</name>
<protein>
    <submittedName>
        <fullName evidence="3">MULE transposase domain-containing protein</fullName>
    </submittedName>
</protein>
<feature type="compositionally biased region" description="Low complexity" evidence="1">
    <location>
        <begin position="279"/>
        <end position="290"/>
    </location>
</feature>
<evidence type="ECO:0000313" key="3">
    <source>
        <dbReference type="EMBL" id="KAH0961275.1"/>
    </source>
</evidence>
<dbReference type="EMBL" id="JAIZPD010000008">
    <property type="protein sequence ID" value="KAH0961275.1"/>
    <property type="molecule type" value="Genomic_DNA"/>
</dbReference>
<dbReference type="PANTHER" id="PTHR31569:SF4">
    <property type="entry name" value="SWIM-TYPE DOMAIN-CONTAINING PROTEIN"/>
    <property type="match status" value="1"/>
</dbReference>
<dbReference type="InterPro" id="IPR052579">
    <property type="entry name" value="Zinc_finger_SWIM"/>
</dbReference>
<dbReference type="Pfam" id="PF10551">
    <property type="entry name" value="MULE"/>
    <property type="match status" value="1"/>
</dbReference>
<proteinExistence type="predicted"/>
<evidence type="ECO:0000313" key="4">
    <source>
        <dbReference type="Proteomes" id="UP000824596"/>
    </source>
</evidence>
<dbReference type="AlphaFoldDB" id="A0A9P8MU46"/>
<feature type="region of interest" description="Disordered" evidence="1">
    <location>
        <begin position="277"/>
        <end position="316"/>
    </location>
</feature>
<accession>A0A9P8MU46</accession>
<gene>
    <name evidence="3" type="ORF">HRG_07353</name>
</gene>
<reference evidence="3" key="1">
    <citation type="submission" date="2021-09" db="EMBL/GenBank/DDBJ databases">
        <title>A high-quality genome of the endoparasitic fungus Hirsutella rhossiliensis with a comparison of Hirsutella genomes reveals transposable elements contributing to genome size variation.</title>
        <authorList>
            <person name="Lin R."/>
            <person name="Jiao Y."/>
            <person name="Sun X."/>
            <person name="Ling J."/>
            <person name="Xie B."/>
            <person name="Cheng X."/>
        </authorList>
    </citation>
    <scope>NUCLEOTIDE SEQUENCE</scope>
    <source>
        <strain evidence="3">HR02</strain>
    </source>
</reference>
<comment type="caution">
    <text evidence="3">The sequence shown here is derived from an EMBL/GenBank/DDBJ whole genome shotgun (WGS) entry which is preliminary data.</text>
</comment>
<dbReference type="InterPro" id="IPR018289">
    <property type="entry name" value="MULE_transposase_dom"/>
</dbReference>
<keyword evidence="4" id="KW-1185">Reference proteome</keyword>
<dbReference type="Proteomes" id="UP000824596">
    <property type="component" value="Unassembled WGS sequence"/>
</dbReference>
<feature type="compositionally biased region" description="Basic residues" evidence="1">
    <location>
        <begin position="294"/>
        <end position="311"/>
    </location>
</feature>
<dbReference type="PANTHER" id="PTHR31569">
    <property type="entry name" value="SWIM-TYPE DOMAIN-CONTAINING PROTEIN"/>
    <property type="match status" value="1"/>
</dbReference>
<feature type="domain" description="MULE transposase" evidence="2">
    <location>
        <begin position="1"/>
        <end position="86"/>
    </location>
</feature>
<dbReference type="OrthoDB" id="1421156at2759"/>
<evidence type="ECO:0000259" key="2">
    <source>
        <dbReference type="Pfam" id="PF10551"/>
    </source>
</evidence>
<dbReference type="GeneID" id="68356482"/>
<evidence type="ECO:0000256" key="1">
    <source>
        <dbReference type="SAM" id="MobiDB-lite"/>
    </source>
</evidence>
<dbReference type="RefSeq" id="XP_044718788.1">
    <property type="nucleotide sequence ID" value="XM_044865824.1"/>
</dbReference>
<sequence>MPVLNFCGSTSERKTFSIAATFLTGETEGHYQWALQCLVELAVQEGIPLPRVIVTDRELALMNALLSIPELAAVLHLLCRWHINKNILAKTKAHFPGPTKEGNRTVRAPEFTAFLQDWASLVNAPEDDLFNTRLPAFKTAGHPPAAVAYAINTWLDPWKEKFVLCFVDRHRHLGHRTTSIIEGMHSTMKRFLWSSTGDLTSVFQRLQAFWRHQAEEISSHQQATGHKVAIAVLQPLFSKIRPNLARRNRLLAELMNLEKTTRRDASEFEVVEAIERAEASPPSTAPAALPGTKKSTRKRKADGKAAGKGRGRPAAAAAIAATTSTARGRIPSSTRRFLADETQGTIHVRITQATQPASQWTSQRVTMPSLGKKQRMKTTLWQATVTLIRWSGLMRLTPLR</sequence>